<dbReference type="InterPro" id="IPR006047">
    <property type="entry name" value="GH13_cat_dom"/>
</dbReference>
<evidence type="ECO:0000259" key="1">
    <source>
        <dbReference type="SMART" id="SM00642"/>
    </source>
</evidence>
<keyword evidence="2" id="KW-0378">Hydrolase</keyword>
<sequence>MEISNYPSLYQINTRVRYRRFLSQVDQAVGIDSWPDNEWRGIAKQGFDWVWLLGIWQIGKAGARISRSREAWQEGFRASLVDLSESDICSSCFAVVRYQTAEELGGDEALARVHKQLNQCELRLMLDFVPNHTALDHPWVQKHPEFYIQGSAQDIEREPQNYIALETDRGRQVFAYGRDPYFDGWPDVLQLDYSQSAVQAAMIDELLAIAQRCDGVRCDMAMLVLPEVFERTWGKTIEPFWPKAITAVRERFPDFVLLAEVYWDLEWTLQQQGFAFTYDKRLYDRLRDRVGYPVREHLGASLDFQQKLARFLENHDEPRAAETFPHEIHKAAAIITFLSPGLHFFHDGQLAGKSVHIPIHLCRGPDEAVDKALSECYSGLLQTLQKPVFRHGKWALVKCCPIEEGNESWEHFIVYCWQDEGKVTWIAVNYAAHSGQCRVVWQEPPINENPQQDLMSSKSPALRVEINAEQMLLDFPAWSYRVFTLQNR</sequence>
<evidence type="ECO:0000313" key="3">
    <source>
        <dbReference type="Proteomes" id="UP000601736"/>
    </source>
</evidence>
<dbReference type="PANTHER" id="PTHR47786">
    <property type="entry name" value="ALPHA-1,4-GLUCAN:MALTOSE-1-PHOSPHATE MALTOSYLTRANSFERASE"/>
    <property type="match status" value="1"/>
</dbReference>
<evidence type="ECO:0000313" key="2">
    <source>
        <dbReference type="EMBL" id="CAE6512211.1"/>
    </source>
</evidence>
<proteinExistence type="predicted"/>
<name>A0A8H8Z0T2_9PROT</name>
<protein>
    <submittedName>
        <fullName evidence="2">D-Glucan glucanohydrolase (Alpha amylase)</fullName>
        <ecNumber evidence="2">3.2.1.1</ecNumber>
    </submittedName>
</protein>
<feature type="domain" description="Glycosyl hydrolase family 13 catalytic" evidence="1">
    <location>
        <begin position="70"/>
        <end position="391"/>
    </location>
</feature>
<dbReference type="RefSeq" id="WP_204800181.1">
    <property type="nucleotide sequence ID" value="NZ_CAJNAP010000034.1"/>
</dbReference>
<dbReference type="EC" id="3.2.1.1" evidence="2"/>
<gene>
    <name evidence="2" type="primary">amy</name>
    <name evidence="2" type="ORF">NMYAN_40080</name>
</gene>
<dbReference type="PANTHER" id="PTHR47786:SF2">
    <property type="entry name" value="GLYCOSYL HYDROLASE FAMILY 13 CATALYTIC DOMAIN-CONTAINING PROTEIN"/>
    <property type="match status" value="1"/>
</dbReference>
<dbReference type="EMBL" id="CAJNAP010000034">
    <property type="protein sequence ID" value="CAE6512211.1"/>
    <property type="molecule type" value="Genomic_DNA"/>
</dbReference>
<dbReference type="SUPFAM" id="SSF51445">
    <property type="entry name" value="(Trans)glycosidases"/>
    <property type="match status" value="1"/>
</dbReference>
<dbReference type="GO" id="GO:0005975">
    <property type="term" value="P:carbohydrate metabolic process"/>
    <property type="evidence" value="ECO:0007669"/>
    <property type="project" value="InterPro"/>
</dbReference>
<dbReference type="Pfam" id="PF00128">
    <property type="entry name" value="Alpha-amylase"/>
    <property type="match status" value="1"/>
</dbReference>
<dbReference type="CDD" id="cd11347">
    <property type="entry name" value="AmyAc_1"/>
    <property type="match status" value="1"/>
</dbReference>
<comment type="caution">
    <text evidence="2">The sequence shown here is derived from an EMBL/GenBank/DDBJ whole genome shotgun (WGS) entry which is preliminary data.</text>
</comment>
<dbReference type="InterPro" id="IPR017853">
    <property type="entry name" value="GH"/>
</dbReference>
<dbReference type="AlphaFoldDB" id="A0A8H8Z0T2"/>
<reference evidence="2" key="1">
    <citation type="submission" date="2021-02" db="EMBL/GenBank/DDBJ databases">
        <authorList>
            <person name="Han P."/>
        </authorList>
    </citation>
    <scope>NUCLEOTIDE SEQUENCE</scope>
    <source>
        <strain evidence="2">Nitrosomonas nitrosa 18-3D</strain>
    </source>
</reference>
<keyword evidence="2" id="KW-0326">Glycosidase</keyword>
<dbReference type="Proteomes" id="UP000601736">
    <property type="component" value="Unassembled WGS sequence"/>
</dbReference>
<dbReference type="GO" id="GO:0004556">
    <property type="term" value="F:alpha-amylase activity"/>
    <property type="evidence" value="ECO:0007669"/>
    <property type="project" value="UniProtKB-EC"/>
</dbReference>
<accession>A0A8H8Z0T2</accession>
<dbReference type="Gene3D" id="3.20.20.80">
    <property type="entry name" value="Glycosidases"/>
    <property type="match status" value="1"/>
</dbReference>
<dbReference type="SMART" id="SM00642">
    <property type="entry name" value="Aamy"/>
    <property type="match status" value="1"/>
</dbReference>
<organism evidence="2 3">
    <name type="scientific">Nitrosomonas nitrosa</name>
    <dbReference type="NCBI Taxonomy" id="52442"/>
    <lineage>
        <taxon>Bacteria</taxon>
        <taxon>Pseudomonadati</taxon>
        <taxon>Pseudomonadota</taxon>
        <taxon>Betaproteobacteria</taxon>
        <taxon>Nitrosomonadales</taxon>
        <taxon>Nitrosomonadaceae</taxon>
        <taxon>Nitrosomonas</taxon>
    </lineage>
</organism>